<evidence type="ECO:0000256" key="1">
    <source>
        <dbReference type="ARBA" id="ARBA00004651"/>
    </source>
</evidence>
<evidence type="ECO:0000256" key="6">
    <source>
        <dbReference type="SAM" id="Phobius"/>
    </source>
</evidence>
<dbReference type="Pfam" id="PF06580">
    <property type="entry name" value="His_kinase"/>
    <property type="match status" value="1"/>
</dbReference>
<keyword evidence="3" id="KW-0597">Phosphoprotein</keyword>
<dbReference type="InterPro" id="IPR010559">
    <property type="entry name" value="Sig_transdc_His_kin_internal"/>
</dbReference>
<keyword evidence="5 6" id="KW-0472">Membrane</keyword>
<dbReference type="SUPFAM" id="SSF158472">
    <property type="entry name" value="HAMP domain-like"/>
    <property type="match status" value="1"/>
</dbReference>
<dbReference type="CDD" id="cd06225">
    <property type="entry name" value="HAMP"/>
    <property type="match status" value="1"/>
</dbReference>
<keyword evidence="4" id="KW-0808">Transferase</keyword>
<reference evidence="8" key="1">
    <citation type="submission" date="2022-01" db="EMBL/GenBank/DDBJ databases">
        <title>Paenibacillus spongiae sp. nov., isolated from marine sponge.</title>
        <authorList>
            <person name="Li Z."/>
            <person name="Zhang M."/>
        </authorList>
    </citation>
    <scope>NUCLEOTIDE SEQUENCE</scope>
    <source>
        <strain evidence="8">PHS-Z3</strain>
    </source>
</reference>
<proteinExistence type="predicted"/>
<sequence>MAGSKRMMPSRNMSIRLAVYLFIMNGFILVVSSTAGYAFTSSVIKKNTAYYAEHYIGSMNNELNFYFRDVDLMTNSLFYLSKNLFDGLELDDRKLQLQNDLSGLRGGRDYIEDILVLSNDLQAAGTAPIDMGQLQRADIYRKIMGSEGELVVSPIGYPTFVFDPSKANRPVLFAGRKIVSGHTSRMEGIIIVTIKAERITDIVQKREKHYDEQLFLVDRQGILMEPARIGEMPHDGEEMLKEAGGERASFIRYGHMIVSGNDRRIQPMNIVGIIPEKALLKDAAAILNLQLALNFGLLLIGMTLALVIAYRFLRPIVRLAHFMRTVGNQQLITYRQRERGNNDEIGYLIISFNRMIRRLRRSFRHIHDEREKQKKAELRALQAQINPHFIYNTLNNVRWLARMGQTDSIFDILTSMNIVLVSAFQLEKPIITIGEELQHLAAYITIQTMIHPGKFDVVYEMDDSIRSAPIARMSLQPLVENAIFHGVLPKSGHGLITIKGWYERDRIMLQVADSGVGAADETGLQRDPGAERREHVGMRNVDKRIKLYFGSQFGVDWKSERHVGTTVTVALPNKQI</sequence>
<dbReference type="SUPFAM" id="SSF55874">
    <property type="entry name" value="ATPase domain of HSP90 chaperone/DNA topoisomerase II/histidine kinase"/>
    <property type="match status" value="1"/>
</dbReference>
<protein>
    <submittedName>
        <fullName evidence="8">Histidine kinase</fullName>
    </submittedName>
</protein>
<dbReference type="PANTHER" id="PTHR34220:SF7">
    <property type="entry name" value="SENSOR HISTIDINE KINASE YPDA"/>
    <property type="match status" value="1"/>
</dbReference>
<dbReference type="PROSITE" id="PS50885">
    <property type="entry name" value="HAMP"/>
    <property type="match status" value="1"/>
</dbReference>
<keyword evidence="9" id="KW-1185">Reference proteome</keyword>
<gene>
    <name evidence="8" type="ORF">L1F29_14685</name>
</gene>
<dbReference type="InterPro" id="IPR050640">
    <property type="entry name" value="Bact_2-comp_sensor_kinase"/>
</dbReference>
<evidence type="ECO:0000313" key="9">
    <source>
        <dbReference type="Proteomes" id="UP001057877"/>
    </source>
</evidence>
<keyword evidence="8" id="KW-0418">Kinase</keyword>
<organism evidence="8 9">
    <name type="scientific">Paenibacillus spongiae</name>
    <dbReference type="NCBI Taxonomy" id="2909671"/>
    <lineage>
        <taxon>Bacteria</taxon>
        <taxon>Bacillati</taxon>
        <taxon>Bacillota</taxon>
        <taxon>Bacilli</taxon>
        <taxon>Bacillales</taxon>
        <taxon>Paenibacillaceae</taxon>
        <taxon>Paenibacillus</taxon>
    </lineage>
</organism>
<keyword evidence="6" id="KW-0812">Transmembrane</keyword>
<evidence type="ECO:0000256" key="3">
    <source>
        <dbReference type="ARBA" id="ARBA00022553"/>
    </source>
</evidence>
<feature type="transmembrane region" description="Helical" evidence="6">
    <location>
        <begin position="291"/>
        <end position="313"/>
    </location>
</feature>
<comment type="subcellular location">
    <subcellularLocation>
        <location evidence="1">Cell membrane</location>
        <topology evidence="1">Multi-pass membrane protein</topology>
    </subcellularLocation>
</comment>
<feature type="domain" description="HAMP" evidence="7">
    <location>
        <begin position="310"/>
        <end position="364"/>
    </location>
</feature>
<evidence type="ECO:0000256" key="4">
    <source>
        <dbReference type="ARBA" id="ARBA00022679"/>
    </source>
</evidence>
<dbReference type="Proteomes" id="UP001057877">
    <property type="component" value="Chromosome"/>
</dbReference>
<keyword evidence="2" id="KW-1003">Cell membrane</keyword>
<evidence type="ECO:0000259" key="7">
    <source>
        <dbReference type="PROSITE" id="PS50885"/>
    </source>
</evidence>
<dbReference type="GO" id="GO:0016301">
    <property type="term" value="F:kinase activity"/>
    <property type="evidence" value="ECO:0007669"/>
    <property type="project" value="UniProtKB-KW"/>
</dbReference>
<dbReference type="Gene3D" id="6.10.340.10">
    <property type="match status" value="1"/>
</dbReference>
<evidence type="ECO:0000256" key="5">
    <source>
        <dbReference type="ARBA" id="ARBA00023136"/>
    </source>
</evidence>
<keyword evidence="6" id="KW-1133">Transmembrane helix</keyword>
<evidence type="ECO:0000256" key="2">
    <source>
        <dbReference type="ARBA" id="ARBA00022475"/>
    </source>
</evidence>
<name>A0ABY5SL70_9BACL</name>
<evidence type="ECO:0000313" key="8">
    <source>
        <dbReference type="EMBL" id="UVI32998.1"/>
    </source>
</evidence>
<dbReference type="InterPro" id="IPR036890">
    <property type="entry name" value="HATPase_C_sf"/>
</dbReference>
<dbReference type="PANTHER" id="PTHR34220">
    <property type="entry name" value="SENSOR HISTIDINE KINASE YPDA"/>
    <property type="match status" value="1"/>
</dbReference>
<dbReference type="RefSeq" id="WP_258389051.1">
    <property type="nucleotide sequence ID" value="NZ_CP091430.1"/>
</dbReference>
<accession>A0ABY5SL70</accession>
<dbReference type="EMBL" id="CP091430">
    <property type="protein sequence ID" value="UVI32998.1"/>
    <property type="molecule type" value="Genomic_DNA"/>
</dbReference>
<dbReference type="Gene3D" id="3.30.565.10">
    <property type="entry name" value="Histidine kinase-like ATPase, C-terminal domain"/>
    <property type="match status" value="1"/>
</dbReference>
<dbReference type="InterPro" id="IPR003660">
    <property type="entry name" value="HAMP_dom"/>
</dbReference>